<feature type="compositionally biased region" description="Basic and acidic residues" evidence="1">
    <location>
        <begin position="259"/>
        <end position="272"/>
    </location>
</feature>
<feature type="compositionally biased region" description="Basic and acidic residues" evidence="1">
    <location>
        <begin position="313"/>
        <end position="323"/>
    </location>
</feature>
<feature type="chain" id="PRO_5042882407" evidence="2">
    <location>
        <begin position="22"/>
        <end position="505"/>
    </location>
</feature>
<evidence type="ECO:0000313" key="4">
    <source>
        <dbReference type="Proteomes" id="UP001415857"/>
    </source>
</evidence>
<accession>A0AAP0S8R7</accession>
<keyword evidence="2" id="KW-0732">Signal</keyword>
<proteinExistence type="predicted"/>
<feature type="compositionally biased region" description="Basic and acidic residues" evidence="1">
    <location>
        <begin position="331"/>
        <end position="342"/>
    </location>
</feature>
<name>A0AAP0S8R7_LIQFO</name>
<dbReference type="AlphaFoldDB" id="A0AAP0S8R7"/>
<evidence type="ECO:0000313" key="3">
    <source>
        <dbReference type="EMBL" id="KAK9289144.1"/>
    </source>
</evidence>
<protein>
    <submittedName>
        <fullName evidence="3">Uncharacterized protein</fullName>
    </submittedName>
</protein>
<sequence>MYLVGIFVLQTICAVWVLGSADSDQENGNLESESKSRVLELKGMNKGKSLLNGNGNGNIFPGKLGSKPGSFVFIDESELEAKIAEIRAMAREARESEKKEAKTNGLVSEFDDDVSGSSSSRVKSGIEKEVDARLVKLQKRLNSVWEKSPGSLPSYLNKFGKVEDDKDNLDAKEANGGLMFKKKHKFRSPSTKPRNDPKGFQGLEGNGSISKKEKSISETLDSMARSGSTSNGGLSSLDPKQQIDLRDGDLQESIFGILDEDKGRELPSKESKSLQNAGKNLDKKSGRVKIANAKPSMGVVQETSNGRPSVEAMKSRESTEVETKNSLSFTKENRDTTTKSDKPAMLSRNDSSKRREVGCKPLPNKFRDNQSEFKSDLWWLNLPYALAILLRRGSDNEGPGGLYTLKITSNAQDQSVSAYTVVFEDRGDANNFCYLLESFFEDLSDFSADIVPLSIKELHKAVKSHTMKLIVVKKGQLHLYAGQPLADVEMALRSLVEQNGSASQT</sequence>
<dbReference type="Proteomes" id="UP001415857">
    <property type="component" value="Unassembled WGS sequence"/>
</dbReference>
<keyword evidence="4" id="KW-1185">Reference proteome</keyword>
<feature type="compositionally biased region" description="Low complexity" evidence="1">
    <location>
        <begin position="226"/>
        <end position="237"/>
    </location>
</feature>
<feature type="signal peptide" evidence="2">
    <location>
        <begin position="1"/>
        <end position="21"/>
    </location>
</feature>
<dbReference type="EMBL" id="JBBPBK010000003">
    <property type="protein sequence ID" value="KAK9289144.1"/>
    <property type="molecule type" value="Genomic_DNA"/>
</dbReference>
<feature type="region of interest" description="Disordered" evidence="1">
    <location>
        <begin position="299"/>
        <end position="363"/>
    </location>
</feature>
<organism evidence="3 4">
    <name type="scientific">Liquidambar formosana</name>
    <name type="common">Formosan gum</name>
    <dbReference type="NCBI Taxonomy" id="63359"/>
    <lineage>
        <taxon>Eukaryota</taxon>
        <taxon>Viridiplantae</taxon>
        <taxon>Streptophyta</taxon>
        <taxon>Embryophyta</taxon>
        <taxon>Tracheophyta</taxon>
        <taxon>Spermatophyta</taxon>
        <taxon>Magnoliopsida</taxon>
        <taxon>eudicotyledons</taxon>
        <taxon>Gunneridae</taxon>
        <taxon>Pentapetalae</taxon>
        <taxon>Saxifragales</taxon>
        <taxon>Altingiaceae</taxon>
        <taxon>Liquidambar</taxon>
    </lineage>
</organism>
<feature type="region of interest" description="Disordered" evidence="1">
    <location>
        <begin position="166"/>
        <end position="286"/>
    </location>
</feature>
<evidence type="ECO:0000256" key="1">
    <source>
        <dbReference type="SAM" id="MobiDB-lite"/>
    </source>
</evidence>
<evidence type="ECO:0000256" key="2">
    <source>
        <dbReference type="SAM" id="SignalP"/>
    </source>
</evidence>
<comment type="caution">
    <text evidence="3">The sequence shown here is derived from an EMBL/GenBank/DDBJ whole genome shotgun (WGS) entry which is preliminary data.</text>
</comment>
<dbReference type="PANTHER" id="PTHR34962:SF3">
    <property type="entry name" value="ABC SUBFAMILY C PROTEIN"/>
    <property type="match status" value="1"/>
</dbReference>
<dbReference type="PANTHER" id="PTHR34962">
    <property type="entry name" value="EMBRYO DEFECTIVE 1703-RELATED"/>
    <property type="match status" value="1"/>
</dbReference>
<gene>
    <name evidence="3" type="ORF">L1049_017617</name>
</gene>
<reference evidence="3 4" key="1">
    <citation type="journal article" date="2024" name="Plant J.">
        <title>Genome sequences and population genomics reveal climatic adaptation and genomic divergence between two closely related sweetgum species.</title>
        <authorList>
            <person name="Xu W.Q."/>
            <person name="Ren C.Q."/>
            <person name="Zhang X.Y."/>
            <person name="Comes H.P."/>
            <person name="Liu X.H."/>
            <person name="Li Y.G."/>
            <person name="Kettle C.J."/>
            <person name="Jalonen R."/>
            <person name="Gaisberger H."/>
            <person name="Ma Y.Z."/>
            <person name="Qiu Y.X."/>
        </authorList>
    </citation>
    <scope>NUCLEOTIDE SEQUENCE [LARGE SCALE GENOMIC DNA]</scope>
    <source>
        <strain evidence="3">Hangzhou</strain>
    </source>
</reference>